<feature type="non-terminal residue" evidence="1">
    <location>
        <position position="92"/>
    </location>
</feature>
<keyword evidence="2" id="KW-1185">Reference proteome</keyword>
<reference evidence="1" key="1">
    <citation type="submission" date="2023-10" db="EMBL/GenBank/DDBJ databases">
        <authorList>
            <person name="Chen Y."/>
            <person name="Shah S."/>
            <person name="Dougan E. K."/>
            <person name="Thang M."/>
            <person name="Chan C."/>
        </authorList>
    </citation>
    <scope>NUCLEOTIDE SEQUENCE [LARGE SCALE GENOMIC DNA]</scope>
</reference>
<name>A0ABN9XU07_9DINO</name>
<protein>
    <submittedName>
        <fullName evidence="1">Uncharacterized protein</fullName>
    </submittedName>
</protein>
<dbReference type="EMBL" id="CAUYUJ010021248">
    <property type="protein sequence ID" value="CAK0903516.1"/>
    <property type="molecule type" value="Genomic_DNA"/>
</dbReference>
<evidence type="ECO:0000313" key="1">
    <source>
        <dbReference type="EMBL" id="CAK0903516.1"/>
    </source>
</evidence>
<sequence length="92" mass="8999">MGAAAHCVRCFPGGFVVGGAQGMLAIWERPAASEGSAEADGGGREALPEFRHLCTAGVRAEGGGVRCVDVGGGLPDGETKVLAGFADGGLGV</sequence>
<proteinExistence type="predicted"/>
<dbReference type="Proteomes" id="UP001189429">
    <property type="component" value="Unassembled WGS sequence"/>
</dbReference>
<gene>
    <name evidence="1" type="ORF">PCOR1329_LOCUS79820</name>
</gene>
<accession>A0ABN9XU07</accession>
<comment type="caution">
    <text evidence="1">The sequence shown here is derived from an EMBL/GenBank/DDBJ whole genome shotgun (WGS) entry which is preliminary data.</text>
</comment>
<evidence type="ECO:0000313" key="2">
    <source>
        <dbReference type="Proteomes" id="UP001189429"/>
    </source>
</evidence>
<organism evidence="1 2">
    <name type="scientific">Prorocentrum cordatum</name>
    <dbReference type="NCBI Taxonomy" id="2364126"/>
    <lineage>
        <taxon>Eukaryota</taxon>
        <taxon>Sar</taxon>
        <taxon>Alveolata</taxon>
        <taxon>Dinophyceae</taxon>
        <taxon>Prorocentrales</taxon>
        <taxon>Prorocentraceae</taxon>
        <taxon>Prorocentrum</taxon>
    </lineage>
</organism>